<dbReference type="AlphaFoldDB" id="A0A367JGS9"/>
<dbReference type="Gene3D" id="1.20.58.630">
    <property type="match status" value="1"/>
</dbReference>
<evidence type="ECO:0000256" key="1">
    <source>
        <dbReference type="SAM" id="MobiDB-lite"/>
    </source>
</evidence>
<dbReference type="STRING" id="86630.A0A367JGS9"/>
<dbReference type="PANTHER" id="PTHR45725">
    <property type="entry name" value="FORMIN HOMOLOGY 2 FAMILY MEMBER"/>
    <property type="match status" value="1"/>
</dbReference>
<dbReference type="Gene3D" id="1.20.58.2220">
    <property type="entry name" value="Formin, FH2 domain"/>
    <property type="match status" value="1"/>
</dbReference>
<feature type="domain" description="FH2" evidence="2">
    <location>
        <begin position="1"/>
        <end position="417"/>
    </location>
</feature>
<feature type="non-terminal residue" evidence="3">
    <location>
        <position position="1"/>
    </location>
</feature>
<dbReference type="OrthoDB" id="1104827at2759"/>
<evidence type="ECO:0000313" key="3">
    <source>
        <dbReference type="EMBL" id="RCH89079.1"/>
    </source>
</evidence>
<dbReference type="InterPro" id="IPR015425">
    <property type="entry name" value="FH2_Formin"/>
</dbReference>
<reference evidence="3 4" key="1">
    <citation type="journal article" date="2018" name="G3 (Bethesda)">
        <title>Phylogenetic and Phylogenomic Definition of Rhizopus Species.</title>
        <authorList>
            <person name="Gryganskyi A.P."/>
            <person name="Golan J."/>
            <person name="Dolatabadi S."/>
            <person name="Mondo S."/>
            <person name="Robb S."/>
            <person name="Idnurm A."/>
            <person name="Muszewska A."/>
            <person name="Steczkiewicz K."/>
            <person name="Masonjones S."/>
            <person name="Liao H.L."/>
            <person name="Gajdeczka M.T."/>
            <person name="Anike F."/>
            <person name="Vuek A."/>
            <person name="Anishchenko I.M."/>
            <person name="Voigt K."/>
            <person name="de Hoog G.S."/>
            <person name="Smith M.E."/>
            <person name="Heitman J."/>
            <person name="Vilgalys R."/>
            <person name="Stajich J.E."/>
        </authorList>
    </citation>
    <scope>NUCLEOTIDE SEQUENCE [LARGE SCALE GENOMIC DNA]</scope>
    <source>
        <strain evidence="3 4">CBS 357.93</strain>
    </source>
</reference>
<evidence type="ECO:0000313" key="4">
    <source>
        <dbReference type="Proteomes" id="UP000252139"/>
    </source>
</evidence>
<dbReference type="SUPFAM" id="SSF101447">
    <property type="entry name" value="Formin homology 2 domain (FH2 domain)"/>
    <property type="match status" value="1"/>
</dbReference>
<feature type="region of interest" description="Disordered" evidence="1">
    <location>
        <begin position="409"/>
        <end position="433"/>
    </location>
</feature>
<dbReference type="InterPro" id="IPR042201">
    <property type="entry name" value="FH2_Formin_sf"/>
</dbReference>
<proteinExistence type="predicted"/>
<dbReference type="SMART" id="SM00498">
    <property type="entry name" value="FH2"/>
    <property type="match status" value="1"/>
</dbReference>
<gene>
    <name evidence="3" type="primary">DIAPH3</name>
    <name evidence="3" type="ORF">CU097_000079</name>
</gene>
<dbReference type="PROSITE" id="PS51444">
    <property type="entry name" value="FH2"/>
    <property type="match status" value="1"/>
</dbReference>
<dbReference type="InterPro" id="IPR051425">
    <property type="entry name" value="Formin_Homology"/>
</dbReference>
<comment type="caution">
    <text evidence="3">The sequence shown here is derived from an EMBL/GenBank/DDBJ whole genome shotgun (WGS) entry which is preliminary data.</text>
</comment>
<name>A0A367JGS9_RHIAZ</name>
<evidence type="ECO:0000259" key="2">
    <source>
        <dbReference type="PROSITE" id="PS51444"/>
    </source>
</evidence>
<dbReference type="Proteomes" id="UP000252139">
    <property type="component" value="Unassembled WGS sequence"/>
</dbReference>
<organism evidence="3 4">
    <name type="scientific">Rhizopus azygosporus</name>
    <name type="common">Rhizopus microsporus var. azygosporus</name>
    <dbReference type="NCBI Taxonomy" id="86630"/>
    <lineage>
        <taxon>Eukaryota</taxon>
        <taxon>Fungi</taxon>
        <taxon>Fungi incertae sedis</taxon>
        <taxon>Mucoromycota</taxon>
        <taxon>Mucoromycotina</taxon>
        <taxon>Mucoromycetes</taxon>
        <taxon>Mucorales</taxon>
        <taxon>Mucorineae</taxon>
        <taxon>Rhizopodaceae</taxon>
        <taxon>Rhizopus</taxon>
    </lineage>
</organism>
<dbReference type="PANTHER" id="PTHR45725:SF1">
    <property type="entry name" value="DISHEVELLED ASSOCIATED ACTIVATOR OF MORPHOGENESIS, ISOFORM D"/>
    <property type="match status" value="1"/>
</dbReference>
<feature type="region of interest" description="Disordered" evidence="1">
    <location>
        <begin position="454"/>
        <end position="478"/>
    </location>
</feature>
<sequence length="642" mass="73792">KLKFVEWEKMNFSSIKQTIWHDFEREIEISVHKQIESTDSLMEYQLAKAGVFDDVEITFAQKPVVELKAKPLKEETLILDTKKAYNLNIFIKNIIKKIPFDEIRFSFLRLDPCFLDEQIILNLLKYLPTPDEAEKLKPFEDAPLEDVEKLGMPEKFCLQMMKISRLKERLECMLFRSTFWERYTLLHKQITSVYNASVALKDAKCFKELLHLILLLGNFLNGNTYRGGAFGIKIASINKLIDTKGTSKSTTLLHFLVEAVEKNFPNILPFLEELDECGQASKVSRAEVTAEYQSIEQELSKLESELKEHFPLPDNSGSAEEGEGLKELDKFAIEMHQFYKESSTEFKRIQMLSKKMEESYDQTVRFYGEDPKKMPPDEFFGIFKEFTTNWEKCSADSREHRLRQERLEKQKKRELERRKRAYSNAGKAKGADGEDDKAILHSLLDKLKKDTLDVKARRRSQRQRQRSTSVSTTLQQSYSTQNVDPIYQRANKMLRSIQAEASSSLLDAPSTTTSTLVDFNHSVSNRMILPDGGRRRMSASVLHVSPGFRPIFADKDTTDSPMSATAPSSTLLIPNVQDSTSSLRSRRHARPLSAIIIPESTTSSQSLTTAPATTRHVRVRKTSTRPVFDHTLRVRARRMSTK</sequence>
<dbReference type="EMBL" id="PJQL01001352">
    <property type="protein sequence ID" value="RCH89079.1"/>
    <property type="molecule type" value="Genomic_DNA"/>
</dbReference>
<keyword evidence="4" id="KW-1185">Reference proteome</keyword>
<feature type="compositionally biased region" description="Low complexity" evidence="1">
    <location>
        <begin position="466"/>
        <end position="478"/>
    </location>
</feature>
<dbReference type="Gene3D" id="6.10.30.50">
    <property type="match status" value="1"/>
</dbReference>
<dbReference type="Pfam" id="PF02181">
    <property type="entry name" value="FH2"/>
    <property type="match status" value="1"/>
</dbReference>
<protein>
    <submittedName>
        <fullName evidence="3">Diaphanous</fullName>
    </submittedName>
</protein>
<accession>A0A367JGS9</accession>
<feature type="compositionally biased region" description="Basic residues" evidence="1">
    <location>
        <begin position="456"/>
        <end position="465"/>
    </location>
</feature>